<dbReference type="GO" id="GO:0015180">
    <property type="term" value="F:L-alanine transmembrane transporter activity"/>
    <property type="evidence" value="ECO:0007669"/>
    <property type="project" value="TreeGrafter"/>
</dbReference>
<evidence type="ECO:0000313" key="4">
    <source>
        <dbReference type="EnsemblMetazoa" id="tetur07g01910.1"/>
    </source>
</evidence>
<dbReference type="STRING" id="32264.T1K8M8"/>
<name>T1K8M8_TETUR</name>
<keyword evidence="2" id="KW-1133">Transmembrane helix</keyword>
<dbReference type="HOGENOM" id="CLU_1808684_0_0_1"/>
<feature type="domain" description="Solute carrier family 3 member 2 N-terminal" evidence="3">
    <location>
        <begin position="38"/>
        <end position="113"/>
    </location>
</feature>
<feature type="compositionally biased region" description="Basic and acidic residues" evidence="1">
    <location>
        <begin position="1"/>
        <end position="13"/>
    </location>
</feature>
<dbReference type="InterPro" id="IPR042280">
    <property type="entry name" value="SLC3A2"/>
</dbReference>
<keyword evidence="2" id="KW-0812">Transmembrane</keyword>
<evidence type="ECO:0000256" key="2">
    <source>
        <dbReference type="SAM" id="Phobius"/>
    </source>
</evidence>
<dbReference type="EMBL" id="CAEY01001879">
    <property type="status" value="NOT_ANNOTATED_CDS"/>
    <property type="molecule type" value="Genomic_DNA"/>
</dbReference>
<reference evidence="5" key="1">
    <citation type="submission" date="2011-08" db="EMBL/GenBank/DDBJ databases">
        <authorList>
            <person name="Rombauts S."/>
        </authorList>
    </citation>
    <scope>NUCLEOTIDE SEQUENCE</scope>
    <source>
        <strain evidence="5">London</strain>
    </source>
</reference>
<reference evidence="4" key="2">
    <citation type="submission" date="2015-06" db="UniProtKB">
        <authorList>
            <consortium name="EnsemblMetazoa"/>
        </authorList>
    </citation>
    <scope>IDENTIFICATION</scope>
</reference>
<sequence>MSKDLEMDVKEPLAGKSSEPSPSKVQFVSSSPDGKNCEAKVSFDGFDGTKVGLNKDELMKYANDPFWVKVRMISFILFWVAWLATLVGSTVIIFYAPKCPAQPDLASTVAGSITTLVTMMDNSTNAPGAIINALASTLTPVSS</sequence>
<dbReference type="eggNOG" id="KOG0471">
    <property type="taxonomic scope" value="Eukaryota"/>
</dbReference>
<dbReference type="Pfam" id="PF16028">
    <property type="entry name" value="SLC3A2_N"/>
    <property type="match status" value="1"/>
</dbReference>
<dbReference type="GO" id="GO:0015173">
    <property type="term" value="F:aromatic amino acid transmembrane transporter activity"/>
    <property type="evidence" value="ECO:0007669"/>
    <property type="project" value="TreeGrafter"/>
</dbReference>
<dbReference type="PANTHER" id="PTHR46673:SF1">
    <property type="entry name" value="4F2 CELL-SURFACE ANTIGEN HEAVY CHAIN"/>
    <property type="match status" value="1"/>
</dbReference>
<protein>
    <recommendedName>
        <fullName evidence="3">Solute carrier family 3 member 2 N-terminal domain-containing protein</fullName>
    </recommendedName>
</protein>
<keyword evidence="5" id="KW-1185">Reference proteome</keyword>
<evidence type="ECO:0000259" key="3">
    <source>
        <dbReference type="Pfam" id="PF16028"/>
    </source>
</evidence>
<feature type="region of interest" description="Disordered" evidence="1">
    <location>
        <begin position="1"/>
        <end position="35"/>
    </location>
</feature>
<proteinExistence type="predicted"/>
<dbReference type="GO" id="GO:0015823">
    <property type="term" value="P:phenylalanine transport"/>
    <property type="evidence" value="ECO:0007669"/>
    <property type="project" value="TreeGrafter"/>
</dbReference>
<dbReference type="GO" id="GO:0016323">
    <property type="term" value="C:basolateral plasma membrane"/>
    <property type="evidence" value="ECO:0007669"/>
    <property type="project" value="TreeGrafter"/>
</dbReference>
<evidence type="ECO:0000256" key="1">
    <source>
        <dbReference type="SAM" id="MobiDB-lite"/>
    </source>
</evidence>
<dbReference type="AlphaFoldDB" id="T1K8M8"/>
<accession>T1K8M8</accession>
<dbReference type="InterPro" id="IPR031984">
    <property type="entry name" value="SLC3A2_N"/>
</dbReference>
<dbReference type="GO" id="GO:0015190">
    <property type="term" value="F:L-leucine transmembrane transporter activity"/>
    <property type="evidence" value="ECO:0007669"/>
    <property type="project" value="TreeGrafter"/>
</dbReference>
<dbReference type="Proteomes" id="UP000015104">
    <property type="component" value="Unassembled WGS sequence"/>
</dbReference>
<feature type="transmembrane region" description="Helical" evidence="2">
    <location>
        <begin position="75"/>
        <end position="96"/>
    </location>
</feature>
<keyword evidence="2" id="KW-0472">Membrane</keyword>
<dbReference type="GO" id="GO:1904273">
    <property type="term" value="P:L-alanine import across plasma membrane"/>
    <property type="evidence" value="ECO:0007669"/>
    <property type="project" value="TreeGrafter"/>
</dbReference>
<dbReference type="PANTHER" id="PTHR46673">
    <property type="entry name" value="4F2 CELL-SURFACE ANTIGEN HEAVY CHAIN"/>
    <property type="match status" value="1"/>
</dbReference>
<dbReference type="EnsemblMetazoa" id="tetur07g01910.1">
    <property type="protein sequence ID" value="tetur07g01910.1"/>
    <property type="gene ID" value="tetur07g01910"/>
</dbReference>
<dbReference type="GO" id="GO:0016324">
    <property type="term" value="C:apical plasma membrane"/>
    <property type="evidence" value="ECO:0007669"/>
    <property type="project" value="TreeGrafter"/>
</dbReference>
<evidence type="ECO:0000313" key="5">
    <source>
        <dbReference type="Proteomes" id="UP000015104"/>
    </source>
</evidence>
<dbReference type="GO" id="GO:1903801">
    <property type="term" value="P:L-leucine import across plasma membrane"/>
    <property type="evidence" value="ECO:0007669"/>
    <property type="project" value="TreeGrafter"/>
</dbReference>
<organism evidence="4 5">
    <name type="scientific">Tetranychus urticae</name>
    <name type="common">Two-spotted spider mite</name>
    <dbReference type="NCBI Taxonomy" id="32264"/>
    <lineage>
        <taxon>Eukaryota</taxon>
        <taxon>Metazoa</taxon>
        <taxon>Ecdysozoa</taxon>
        <taxon>Arthropoda</taxon>
        <taxon>Chelicerata</taxon>
        <taxon>Arachnida</taxon>
        <taxon>Acari</taxon>
        <taxon>Acariformes</taxon>
        <taxon>Trombidiformes</taxon>
        <taxon>Prostigmata</taxon>
        <taxon>Eleutherengona</taxon>
        <taxon>Raphignathae</taxon>
        <taxon>Tetranychoidea</taxon>
        <taxon>Tetranychidae</taxon>
        <taxon>Tetranychus</taxon>
    </lineage>
</organism>
<feature type="compositionally biased region" description="Polar residues" evidence="1">
    <location>
        <begin position="18"/>
        <end position="33"/>
    </location>
</feature>